<reference evidence="1" key="1">
    <citation type="submission" date="2022-06" db="EMBL/GenBank/DDBJ databases">
        <title>Sneathiella actinostolidae sp. nov., isolated from a sea anemonein the Western Pacific Ocean.</title>
        <authorList>
            <person name="Wei M.J."/>
        </authorList>
    </citation>
    <scope>NUCLEOTIDE SEQUENCE</scope>
    <source>
        <strain evidence="1">PHK-P5</strain>
    </source>
</reference>
<evidence type="ECO:0000313" key="2">
    <source>
        <dbReference type="Proteomes" id="UP001056291"/>
    </source>
</evidence>
<dbReference type="RefSeq" id="WP_251935589.1">
    <property type="nucleotide sequence ID" value="NZ_CP098747.1"/>
</dbReference>
<gene>
    <name evidence="1" type="ORF">NBZ79_03550</name>
</gene>
<accession>A0ABY4W560</accession>
<dbReference type="EMBL" id="CP098747">
    <property type="protein sequence ID" value="USG62049.1"/>
    <property type="molecule type" value="Genomic_DNA"/>
</dbReference>
<evidence type="ECO:0000313" key="1">
    <source>
        <dbReference type="EMBL" id="USG62049.1"/>
    </source>
</evidence>
<name>A0ABY4W560_9PROT</name>
<protein>
    <submittedName>
        <fullName evidence="1">DUF2948 family protein</fullName>
    </submittedName>
</protein>
<organism evidence="1 2">
    <name type="scientific">Sneathiella marina</name>
    <dbReference type="NCBI Taxonomy" id="2950108"/>
    <lineage>
        <taxon>Bacteria</taxon>
        <taxon>Pseudomonadati</taxon>
        <taxon>Pseudomonadota</taxon>
        <taxon>Alphaproteobacteria</taxon>
        <taxon>Sneathiellales</taxon>
        <taxon>Sneathiellaceae</taxon>
        <taxon>Sneathiella</taxon>
    </lineage>
</organism>
<dbReference type="Proteomes" id="UP001056291">
    <property type="component" value="Chromosome"/>
</dbReference>
<sequence>MPNGLKLIATDADELGILSAALEGTITSPGEMSFLRAQRSFTLMGSRFMWEEVTRKPLDSELQSRIRSGLLFSDVLSVRSHGISQDFPKEILELLTVGFTENGSTSAEIRLNFAGGGAVSMDVECVNVTLTDTGEAWPTKHKPIHEDDIPLT</sequence>
<dbReference type="Pfam" id="PF11164">
    <property type="entry name" value="DUF2948"/>
    <property type="match status" value="1"/>
</dbReference>
<keyword evidence="2" id="KW-1185">Reference proteome</keyword>
<dbReference type="InterPro" id="IPR021335">
    <property type="entry name" value="DUF2948"/>
</dbReference>
<proteinExistence type="predicted"/>